<protein>
    <recommendedName>
        <fullName evidence="4">DUF3854 domain-containing protein</fullName>
    </recommendedName>
</protein>
<keyword evidence="3" id="KW-1185">Reference proteome</keyword>
<evidence type="ECO:0008006" key="4">
    <source>
        <dbReference type="Google" id="ProtNLM"/>
    </source>
</evidence>
<organism evidence="2 3">
    <name type="scientific">Brevibacterium aurantiacum</name>
    <dbReference type="NCBI Taxonomy" id="273384"/>
    <lineage>
        <taxon>Bacteria</taxon>
        <taxon>Bacillati</taxon>
        <taxon>Actinomycetota</taxon>
        <taxon>Actinomycetes</taxon>
        <taxon>Micrococcales</taxon>
        <taxon>Brevibacteriaceae</taxon>
        <taxon>Brevibacterium</taxon>
    </lineage>
</organism>
<evidence type="ECO:0000313" key="2">
    <source>
        <dbReference type="EMBL" id="TSI17583.1"/>
    </source>
</evidence>
<feature type="region of interest" description="Disordered" evidence="1">
    <location>
        <begin position="111"/>
        <end position="133"/>
    </location>
</feature>
<reference evidence="2 3" key="1">
    <citation type="submission" date="2019-07" db="EMBL/GenBank/DDBJ databases">
        <title>Draft genome sequence of Brevibacterium aurantiacum XU54 isolated from Xinjiang China.</title>
        <authorList>
            <person name="Xu X."/>
        </authorList>
    </citation>
    <scope>NUCLEOTIDE SEQUENCE [LARGE SCALE GENOMIC DNA]</scope>
    <source>
        <strain evidence="2 3">XU54</strain>
    </source>
</reference>
<sequence length="1421" mass="154579">MRANNSQQSTVQYHQPLEAWDISDYATVGDLLYPATAKLHKSRVSPLVAVARGYKAMVSGSTDFNDFLASTYGSGTSKTKNAVRGHANNADLLYLPNYALDSVAERRAFDPSHRPSGIAHQYRPSNPKKSDQGKRLKYVFDSGTQTVLDVHPSTPNSYLKNPANVLFTEGIIKGDSTLTAYLRSQGFSADDLKVATHSANPDQAIHDMLETVPAEDRLLIVSIAGVYNWKSNPEWTVLRLKNSTAWLAFDGDLGVNRDVWDQTTKLMDFLKRSRRMSDDKVLLVDLASVPVAHDEDKVGLDDFFAEHGTFDDLPAMLTDTVPDPPQKDTEAFVGQHRMNESTTALQKCYPADEMSPARWVDIVGIGARLMRTSVYRQPTVDEEDSWSIAGSSNVEADRREVVVELGYLDGTESGALDADESTAGHNHAQMTAPMSILEALPQDWGRQGASVPSDILTLAEWPPRKEGEKWLREMKAARRDEVQHFERWSRMGWVPSTTPNWPTFVIGDQVIEPDNVESGALPGVTEDELPNVSGLGVKLRDPNLTDDEYRDFVRESMEKVFDLFLVNTPWKDSRIGALMMASALRPCMPKRPHVPLYLVGAARSGKALPVDSYIPVPHSTSETGLARVADLAPGDTVFGSNGQATAIRSKSARHMAEVFDVYLSDGRTLRASDRHVFSTIAPGPARAPIMAELGSEAFELATKAAALSSGQAGRITDIAEHYQLPNALVADVIDQARIPSMPLVSDDASADFGPGYRTADIQPILDQVALSPIALSAETITHDDLIALCPEAEAELGEPTIRATGSRVDTIYPIGEVLTAYAESLINEGQVVTRSVTTAELGPGMTLAAITPDVRAWSANSSWFTAGVQTAESVAGKATSGETLADELVYGPIHDRLAFLRGFVACSLRIAGLPDLKLPSAEDEAIKVSDRGLRADIVTLMRSVGWSPMAASDGTILYRPISERARITAVVPAGQETCQCITVDRFDGQFAADNFVLTHNSWTAATAMSFWDKGKNWTEDTLPGSASDTKAATENAVSLAPIWVVDDLAPSSDPRKAEKEREGIEALLRAIHNNTGKRRSSGTGAQQDVRRPQAMLIATAENDIDIHSVVSRIISVRMSQNSLNTAAMEKMRSLRGTGEAPTVTAALIDFIANKRHLDDSEKRAPVKQVIEDQFDMLTGDLKYVVKSQYGFTDSEFERQAKLLADLMLIVQPLREMAIAYGVDQKYIDRLAIHAEGSLGEKVTSLVVESFSESRTGGPGHALLRAVKRLLNTKSAHIANASDPQMPPMVVSDNSDDAEAKAINSSLGWAFIEGQGARPIGKEIGVLYRGPKGQDDAVLLLDPATAFKLAQKESPELVPPGSGTRTAWQSMWDDGLAVEGIKGIPKRMSADSGTKRWSVQVMINGRRFSTVPVPLETLNSTL</sequence>
<accession>A0A556CJH2</accession>
<name>A0A556CJH2_BREAU</name>
<proteinExistence type="predicted"/>
<gene>
    <name evidence="2" type="ORF">FO013_05040</name>
</gene>
<feature type="region of interest" description="Disordered" evidence="1">
    <location>
        <begin position="1072"/>
        <end position="1091"/>
    </location>
</feature>
<evidence type="ECO:0000313" key="3">
    <source>
        <dbReference type="Proteomes" id="UP000316406"/>
    </source>
</evidence>
<evidence type="ECO:0000256" key="1">
    <source>
        <dbReference type="SAM" id="MobiDB-lite"/>
    </source>
</evidence>
<comment type="caution">
    <text evidence="2">The sequence shown here is derived from an EMBL/GenBank/DDBJ whole genome shotgun (WGS) entry which is preliminary data.</text>
</comment>
<dbReference type="Proteomes" id="UP000316406">
    <property type="component" value="Unassembled WGS sequence"/>
</dbReference>
<dbReference type="EMBL" id="VLTK01000003">
    <property type="protein sequence ID" value="TSI17583.1"/>
    <property type="molecule type" value="Genomic_DNA"/>
</dbReference>
<dbReference type="OrthoDB" id="5062998at2"/>
<dbReference type="RefSeq" id="WP_143921501.1">
    <property type="nucleotide sequence ID" value="NZ_VLTK01000003.1"/>
</dbReference>